<name>A0A6J7WHS1_9CAUD</name>
<reference evidence="2" key="1">
    <citation type="submission" date="2020-05" db="EMBL/GenBank/DDBJ databases">
        <authorList>
            <person name="Chiriac C."/>
            <person name="Salcher M."/>
            <person name="Ghai R."/>
            <person name="Kavagutti S V."/>
        </authorList>
    </citation>
    <scope>NUCLEOTIDE SEQUENCE</scope>
</reference>
<protein>
    <submittedName>
        <fullName evidence="2">Uncharacterized protein</fullName>
    </submittedName>
</protein>
<proteinExistence type="predicted"/>
<evidence type="ECO:0000313" key="2">
    <source>
        <dbReference type="EMBL" id="CAB5209333.1"/>
    </source>
</evidence>
<evidence type="ECO:0000313" key="1">
    <source>
        <dbReference type="EMBL" id="CAB4125762.1"/>
    </source>
</evidence>
<organism evidence="2">
    <name type="scientific">uncultured Caudovirales phage</name>
    <dbReference type="NCBI Taxonomy" id="2100421"/>
    <lineage>
        <taxon>Viruses</taxon>
        <taxon>Duplodnaviria</taxon>
        <taxon>Heunggongvirae</taxon>
        <taxon>Uroviricota</taxon>
        <taxon>Caudoviricetes</taxon>
        <taxon>Peduoviridae</taxon>
        <taxon>Maltschvirus</taxon>
        <taxon>Maltschvirus maltsch</taxon>
    </lineage>
</organism>
<accession>A0A6J7WHS1</accession>
<gene>
    <name evidence="2" type="ORF">UFOVP181_430</name>
    <name evidence="1" type="ORF">UFOVP57_209</name>
</gene>
<dbReference type="EMBL" id="LR796187">
    <property type="protein sequence ID" value="CAB4125762.1"/>
    <property type="molecule type" value="Genomic_DNA"/>
</dbReference>
<sequence>MRQYYVLTQNPVAPEVLDFIRLHSLLYELHLNRIRFWLEEGPVLTEFLLRYSTQCPRLE</sequence>
<dbReference type="EMBL" id="LR798231">
    <property type="protein sequence ID" value="CAB5209333.1"/>
    <property type="molecule type" value="Genomic_DNA"/>
</dbReference>